<proteinExistence type="predicted"/>
<dbReference type="AlphaFoldDB" id="H6NCF5"/>
<organism evidence="2 3">
    <name type="scientific">Paenibacillus mucilaginosus 3016</name>
    <dbReference type="NCBI Taxonomy" id="1116391"/>
    <lineage>
        <taxon>Bacteria</taxon>
        <taxon>Bacillati</taxon>
        <taxon>Bacillota</taxon>
        <taxon>Bacilli</taxon>
        <taxon>Bacillales</taxon>
        <taxon>Paenibacillaceae</taxon>
        <taxon>Paenibacillus</taxon>
    </lineage>
</organism>
<dbReference type="EMBL" id="CP003235">
    <property type="protein sequence ID" value="AFC28568.1"/>
    <property type="molecule type" value="Genomic_DNA"/>
</dbReference>
<evidence type="ECO:0000313" key="2">
    <source>
        <dbReference type="EMBL" id="AFC28568.1"/>
    </source>
</evidence>
<reference evidence="2 3" key="1">
    <citation type="journal article" date="2012" name="J. Bacteriol.">
        <title>Complete Genome Sequence of Paenibacillus mucilaginosus 3016, a Bacterium Functional as Microbial Fertilizer.</title>
        <authorList>
            <person name="Ma M."/>
            <person name="Wang Z."/>
            <person name="Li L."/>
            <person name="Jiang X."/>
            <person name="Guan D."/>
            <person name="Cao F."/>
            <person name="Chen H."/>
            <person name="Wang X."/>
            <person name="Shen D."/>
            <person name="Du B."/>
            <person name="Li J."/>
        </authorList>
    </citation>
    <scope>NUCLEOTIDE SEQUENCE [LARGE SCALE GENOMIC DNA]</scope>
    <source>
        <strain evidence="2 3">3016</strain>
    </source>
</reference>
<sequence>MYFMVHHGDDLSYMGRKFGISAENRPRANPETAFTALSQESSLTLPTAHHGRTYGGSAESLGGLTLPGDPDPDRGDEDMLRAVPSPQETTEEPDLWPAFVKKGHTMAVFKARDINKNIPIYNARASYFFMSKMAVEETGCYSICDHSVRPCGKCFTSEAVPFFVMPHNTNWIGLGDYGVVINTRTKQAAYAICADWGPKEQATVLKENTVYSGKIGEGSIHLGKLLNIKDIAPHPKRAFEPYGVLYILFPNSSTGARVLQSAEEINRNAHRHFKKWGGWKQAKYVLKEHFNQEI</sequence>
<accession>H6NCF5</accession>
<dbReference type="HOGENOM" id="CLU_084130_0_0_9"/>
<gene>
    <name evidence="2" type="ORF">PM3016_1650</name>
</gene>
<name>H6NCF5_9BACL</name>
<feature type="region of interest" description="Disordered" evidence="1">
    <location>
        <begin position="46"/>
        <end position="93"/>
    </location>
</feature>
<feature type="compositionally biased region" description="Basic and acidic residues" evidence="1">
    <location>
        <begin position="71"/>
        <end position="80"/>
    </location>
</feature>
<evidence type="ECO:0000256" key="1">
    <source>
        <dbReference type="SAM" id="MobiDB-lite"/>
    </source>
</evidence>
<keyword evidence="3" id="KW-1185">Reference proteome</keyword>
<dbReference type="STRING" id="1116391.PM3016_1650"/>
<evidence type="ECO:0000313" key="3">
    <source>
        <dbReference type="Proteomes" id="UP000007523"/>
    </source>
</evidence>
<dbReference type="Proteomes" id="UP000007523">
    <property type="component" value="Chromosome"/>
</dbReference>
<protein>
    <submittedName>
        <fullName evidence="2">SH3 type 3 domain-containing protein</fullName>
    </submittedName>
</protein>
<dbReference type="KEGG" id="pmq:PM3016_1650"/>